<reference evidence="2" key="1">
    <citation type="submission" date="2023-02" db="EMBL/GenBank/DDBJ databases">
        <title>Colletotrichum kahawae CIFC_Que2 genome sequencing and assembly.</title>
        <authorList>
            <person name="Baroncelli R."/>
        </authorList>
    </citation>
    <scope>NUCLEOTIDE SEQUENCE</scope>
    <source>
        <strain evidence="2">CIFC_Que2</strain>
    </source>
</reference>
<proteinExistence type="predicted"/>
<gene>
    <name evidence="2" type="ORF">CKAH01_08308</name>
</gene>
<keyword evidence="3" id="KW-1185">Reference proteome</keyword>
<comment type="caution">
    <text evidence="2">The sequence shown here is derived from an EMBL/GenBank/DDBJ whole genome shotgun (WGS) entry which is preliminary data.</text>
</comment>
<dbReference type="Proteomes" id="UP001281614">
    <property type="component" value="Unassembled WGS sequence"/>
</dbReference>
<feature type="region of interest" description="Disordered" evidence="1">
    <location>
        <begin position="1"/>
        <end position="29"/>
    </location>
</feature>
<evidence type="ECO:0000313" key="3">
    <source>
        <dbReference type="Proteomes" id="UP001281614"/>
    </source>
</evidence>
<dbReference type="AlphaFoldDB" id="A0AAD9Y3G7"/>
<evidence type="ECO:0000313" key="2">
    <source>
        <dbReference type="EMBL" id="KAK2733513.1"/>
    </source>
</evidence>
<name>A0AAD9Y3G7_COLKA</name>
<protein>
    <submittedName>
        <fullName evidence="2">Uncharacterized protein</fullName>
    </submittedName>
</protein>
<sequence>MPGTTEAALSNGLESYEDKNPDYSPRGGETYPEVIISGYSSQAAPFSEVERIIRRSSSPGYFNVWSKAQYPEQEGRLAYTFF</sequence>
<evidence type="ECO:0000256" key="1">
    <source>
        <dbReference type="SAM" id="MobiDB-lite"/>
    </source>
</evidence>
<dbReference type="EMBL" id="VYYT01000499">
    <property type="protein sequence ID" value="KAK2733513.1"/>
    <property type="molecule type" value="Genomic_DNA"/>
</dbReference>
<organism evidence="2 3">
    <name type="scientific">Colletotrichum kahawae</name>
    <name type="common">Coffee berry disease fungus</name>
    <dbReference type="NCBI Taxonomy" id="34407"/>
    <lineage>
        <taxon>Eukaryota</taxon>
        <taxon>Fungi</taxon>
        <taxon>Dikarya</taxon>
        <taxon>Ascomycota</taxon>
        <taxon>Pezizomycotina</taxon>
        <taxon>Sordariomycetes</taxon>
        <taxon>Hypocreomycetidae</taxon>
        <taxon>Glomerellales</taxon>
        <taxon>Glomerellaceae</taxon>
        <taxon>Colletotrichum</taxon>
        <taxon>Colletotrichum gloeosporioides species complex</taxon>
    </lineage>
</organism>
<accession>A0AAD9Y3G7</accession>